<proteinExistence type="inferred from homology"/>
<feature type="region of interest" description="Disordered" evidence="10">
    <location>
        <begin position="40"/>
        <end position="65"/>
    </location>
</feature>
<evidence type="ECO:0000256" key="2">
    <source>
        <dbReference type="ARBA" id="ARBA00005038"/>
    </source>
</evidence>
<dbReference type="PIRSF" id="PIRSF001434">
    <property type="entry name" value="CGS"/>
    <property type="match status" value="1"/>
</dbReference>
<comment type="pathway">
    <text evidence="2">Amino-acid biosynthesis; L-cysteine biosynthesis; L-cysteine from L-homocysteine and L-serine: step 2/2.</text>
</comment>
<dbReference type="InterPro" id="IPR054542">
    <property type="entry name" value="Cys_met_metab_PP"/>
</dbReference>
<feature type="modified residue" description="N6-(pyridoxal phosphate)lysine" evidence="8">
    <location>
        <position position="298"/>
    </location>
</feature>
<dbReference type="GO" id="GO:0004123">
    <property type="term" value="F:cystathionine gamma-lyase activity"/>
    <property type="evidence" value="ECO:0007669"/>
    <property type="project" value="TreeGrafter"/>
</dbReference>
<evidence type="ECO:0000256" key="5">
    <source>
        <dbReference type="ARBA" id="ARBA00022898"/>
    </source>
</evidence>
<gene>
    <name evidence="11" type="ORF">CYCCA115_LOCUS21710</name>
</gene>
<keyword evidence="6" id="KW-0198">Cysteine biosynthesis</keyword>
<keyword evidence="6" id="KW-0028">Amino-acid biosynthesis</keyword>
<comment type="caution">
    <text evidence="11">The sequence shown here is derived from an EMBL/GenBank/DDBJ whole genome shotgun (WGS) entry which is preliminary data.</text>
</comment>
<dbReference type="EMBL" id="CAKOGP040002258">
    <property type="protein sequence ID" value="CAJ1966127.1"/>
    <property type="molecule type" value="Genomic_DNA"/>
</dbReference>
<organism evidence="11 12">
    <name type="scientific">Cylindrotheca closterium</name>
    <dbReference type="NCBI Taxonomy" id="2856"/>
    <lineage>
        <taxon>Eukaryota</taxon>
        <taxon>Sar</taxon>
        <taxon>Stramenopiles</taxon>
        <taxon>Ochrophyta</taxon>
        <taxon>Bacillariophyta</taxon>
        <taxon>Bacillariophyceae</taxon>
        <taxon>Bacillariophycidae</taxon>
        <taxon>Bacillariales</taxon>
        <taxon>Bacillariaceae</taxon>
        <taxon>Cylindrotheca</taxon>
    </lineage>
</organism>
<evidence type="ECO:0000256" key="8">
    <source>
        <dbReference type="PIRSR" id="PIRSR001434-2"/>
    </source>
</evidence>
<evidence type="ECO:0000256" key="3">
    <source>
        <dbReference type="ARBA" id="ARBA00009077"/>
    </source>
</evidence>
<protein>
    <recommendedName>
        <fullName evidence="4">cystathionine gamma-lyase</fullName>
        <ecNumber evidence="4">4.4.1.1</ecNumber>
    </recommendedName>
    <alternativeName>
        <fullName evidence="7">Gamma-cystathionase</fullName>
    </alternativeName>
</protein>
<dbReference type="Gene3D" id="3.90.1150.10">
    <property type="entry name" value="Aspartate Aminotransferase, domain 1"/>
    <property type="match status" value="1"/>
</dbReference>
<dbReference type="Gene3D" id="3.40.640.10">
    <property type="entry name" value="Type I PLP-dependent aspartate aminotransferase-like (Major domain)"/>
    <property type="match status" value="1"/>
</dbReference>
<dbReference type="GO" id="GO:0005737">
    <property type="term" value="C:cytoplasm"/>
    <property type="evidence" value="ECO:0007669"/>
    <property type="project" value="TreeGrafter"/>
</dbReference>
<dbReference type="GO" id="GO:0019346">
    <property type="term" value="P:transsulfuration"/>
    <property type="evidence" value="ECO:0007669"/>
    <property type="project" value="InterPro"/>
</dbReference>
<feature type="compositionally biased region" description="Low complexity" evidence="10">
    <location>
        <begin position="49"/>
        <end position="65"/>
    </location>
</feature>
<dbReference type="PROSITE" id="PS00868">
    <property type="entry name" value="CYS_MET_METAB_PP"/>
    <property type="match status" value="1"/>
</dbReference>
<keyword evidence="5 8" id="KW-0663">Pyridoxal phosphate</keyword>
<dbReference type="SUPFAM" id="SSF53383">
    <property type="entry name" value="PLP-dependent transferases"/>
    <property type="match status" value="1"/>
</dbReference>
<evidence type="ECO:0000256" key="6">
    <source>
        <dbReference type="ARBA" id="ARBA00023192"/>
    </source>
</evidence>
<reference evidence="11" key="1">
    <citation type="submission" date="2023-08" db="EMBL/GenBank/DDBJ databases">
        <authorList>
            <person name="Audoor S."/>
            <person name="Bilcke G."/>
        </authorList>
    </citation>
    <scope>NUCLEOTIDE SEQUENCE</scope>
</reference>
<evidence type="ECO:0000313" key="12">
    <source>
        <dbReference type="Proteomes" id="UP001295423"/>
    </source>
</evidence>
<dbReference type="InterPro" id="IPR015424">
    <property type="entry name" value="PyrdxlP-dep_Trfase"/>
</dbReference>
<sequence>MRSACALKVHRIHSLQLFQIQQRHHVRRLLSQLTSEEAGRRASQLAQESLLSSSSSTTTTSTTPSHHLNTLLAHAGMESNMHNAPMSPPLHLATTHTRPADGVYLTEDSKYGRMDNATRLLLEKTVFEMETMGLINNANNLDEDDHDGDITPASTIPPSFAFSSGMMAVTALILAHTGPITVILPDDVYHGVPTVLNNVFLRHNVTIVKVDMMDVNSVIEAVEEETKDKKDIIVWMETPSNPLCKVLDIASICQRLDPIKKKDSESNITTVVDGTMVSPIITRPLELGADVSMHSGTKYLAGHSDALLGVLTTSPETPRGKELAPILRSVLVDAGGVASAMDSWLTLRGLRTLHIRVERQSQTAMAVAQFLDQHESVAAVHYPGLPSHPNHDVAQKQMKNGMFGGVLSLEMKDQVEATAFAAALQTIQRATSLGGTETLMEHRASIEPPGRVTSPPGLLRMSCGLEDEADIIRDLDRAIAIAKQVTSV</sequence>
<dbReference type="Pfam" id="PF01053">
    <property type="entry name" value="Cys_Met_Meta_PP"/>
    <property type="match status" value="1"/>
</dbReference>
<accession>A0AAD2G8C2</accession>
<keyword evidence="12" id="KW-1185">Reference proteome</keyword>
<dbReference type="InterPro" id="IPR015422">
    <property type="entry name" value="PyrdxlP-dep_Trfase_small"/>
</dbReference>
<dbReference type="InterPro" id="IPR015421">
    <property type="entry name" value="PyrdxlP-dep_Trfase_major"/>
</dbReference>
<dbReference type="PANTHER" id="PTHR11808:SF15">
    <property type="entry name" value="CYSTATHIONINE GAMMA-LYASE"/>
    <property type="match status" value="1"/>
</dbReference>
<dbReference type="GO" id="GO:0019343">
    <property type="term" value="P:cysteine biosynthetic process via cystathionine"/>
    <property type="evidence" value="ECO:0007669"/>
    <property type="project" value="TreeGrafter"/>
</dbReference>
<evidence type="ECO:0000313" key="11">
    <source>
        <dbReference type="EMBL" id="CAJ1966127.1"/>
    </source>
</evidence>
<evidence type="ECO:0000256" key="1">
    <source>
        <dbReference type="ARBA" id="ARBA00001933"/>
    </source>
</evidence>
<dbReference type="GO" id="GO:0030170">
    <property type="term" value="F:pyridoxal phosphate binding"/>
    <property type="evidence" value="ECO:0007669"/>
    <property type="project" value="InterPro"/>
</dbReference>
<evidence type="ECO:0000256" key="10">
    <source>
        <dbReference type="SAM" id="MobiDB-lite"/>
    </source>
</evidence>
<dbReference type="InterPro" id="IPR000277">
    <property type="entry name" value="Cys/Met-Metab_PyrdxlP-dep_enz"/>
</dbReference>
<dbReference type="AlphaFoldDB" id="A0AAD2G8C2"/>
<evidence type="ECO:0000256" key="9">
    <source>
        <dbReference type="RuleBase" id="RU362118"/>
    </source>
</evidence>
<evidence type="ECO:0000256" key="4">
    <source>
        <dbReference type="ARBA" id="ARBA00012085"/>
    </source>
</evidence>
<evidence type="ECO:0000256" key="7">
    <source>
        <dbReference type="ARBA" id="ARBA00029853"/>
    </source>
</evidence>
<comment type="cofactor">
    <cofactor evidence="1 9">
        <name>pyridoxal 5'-phosphate</name>
        <dbReference type="ChEBI" id="CHEBI:597326"/>
    </cofactor>
</comment>
<comment type="similarity">
    <text evidence="3 9">Belongs to the trans-sulfuration enzymes family.</text>
</comment>
<dbReference type="Proteomes" id="UP001295423">
    <property type="component" value="Unassembled WGS sequence"/>
</dbReference>
<dbReference type="EC" id="4.4.1.1" evidence="4"/>
<name>A0AAD2G8C2_9STRA</name>
<dbReference type="PANTHER" id="PTHR11808">
    <property type="entry name" value="TRANS-SULFURATION ENZYME FAMILY MEMBER"/>
    <property type="match status" value="1"/>
</dbReference>